<organism evidence="6 7">
    <name type="scientific">Zosterops borbonicus</name>
    <dbReference type="NCBI Taxonomy" id="364589"/>
    <lineage>
        <taxon>Eukaryota</taxon>
        <taxon>Metazoa</taxon>
        <taxon>Chordata</taxon>
        <taxon>Craniata</taxon>
        <taxon>Vertebrata</taxon>
        <taxon>Euteleostomi</taxon>
        <taxon>Archelosauria</taxon>
        <taxon>Archosauria</taxon>
        <taxon>Dinosauria</taxon>
        <taxon>Saurischia</taxon>
        <taxon>Theropoda</taxon>
        <taxon>Coelurosauria</taxon>
        <taxon>Aves</taxon>
        <taxon>Neognathae</taxon>
        <taxon>Neoaves</taxon>
        <taxon>Telluraves</taxon>
        <taxon>Australaves</taxon>
        <taxon>Passeriformes</taxon>
        <taxon>Sylvioidea</taxon>
        <taxon>Zosteropidae</taxon>
        <taxon>Zosterops</taxon>
    </lineage>
</organism>
<comment type="caution">
    <text evidence="6">The sequence shown here is derived from an EMBL/GenBank/DDBJ whole genome shotgun (WGS) entry which is preliminary data.</text>
</comment>
<proteinExistence type="predicted"/>
<keyword evidence="4" id="KW-0472">Membrane</keyword>
<dbReference type="InterPro" id="IPR015926">
    <property type="entry name" value="Cytolysin/lectin"/>
</dbReference>
<dbReference type="GO" id="GO:0042151">
    <property type="term" value="C:nematocyst"/>
    <property type="evidence" value="ECO:0007669"/>
    <property type="project" value="UniProtKB-SubCell"/>
</dbReference>
<evidence type="ECO:0000256" key="3">
    <source>
        <dbReference type="ARBA" id="ARBA00022537"/>
    </source>
</evidence>
<dbReference type="GO" id="GO:0044218">
    <property type="term" value="C:other organism cell membrane"/>
    <property type="evidence" value="ECO:0007669"/>
    <property type="project" value="UniProtKB-KW"/>
</dbReference>
<dbReference type="SUPFAM" id="SSF63724">
    <property type="entry name" value="Cytolysin/lectin"/>
    <property type="match status" value="1"/>
</dbReference>
<dbReference type="AlphaFoldDB" id="A0A8K1D646"/>
<evidence type="ECO:0000256" key="5">
    <source>
        <dbReference type="ARBA" id="ARBA00023331"/>
    </source>
</evidence>
<keyword evidence="5" id="KW-0166">Nematocyst</keyword>
<dbReference type="PANTHER" id="PTHR40388">
    <property type="entry name" value="BRYOPORIN"/>
    <property type="match status" value="1"/>
</dbReference>
<evidence type="ECO:0000256" key="2">
    <source>
        <dbReference type="ARBA" id="ARBA00004532"/>
    </source>
</evidence>
<evidence type="ECO:0000313" key="6">
    <source>
        <dbReference type="EMBL" id="TRZ06213.1"/>
    </source>
</evidence>
<keyword evidence="4" id="KW-1053">Target membrane</keyword>
<evidence type="ECO:0000313" key="7">
    <source>
        <dbReference type="Proteomes" id="UP000796761"/>
    </source>
</evidence>
<dbReference type="OrthoDB" id="6132998at2759"/>
<gene>
    <name evidence="6" type="ORF">HGM15179_020896</name>
</gene>
<accession>A0A8K1D646</accession>
<dbReference type="InterPro" id="IPR050677">
    <property type="entry name" value="Actinoporin_PFT"/>
</dbReference>
<keyword evidence="7" id="KW-1185">Reference proteome</keyword>
<dbReference type="EMBL" id="SWJQ01002750">
    <property type="protein sequence ID" value="TRZ06213.1"/>
    <property type="molecule type" value="Genomic_DNA"/>
</dbReference>
<dbReference type="PANTHER" id="PTHR40388:SF1">
    <property type="entry name" value="BRYOPORIN"/>
    <property type="match status" value="1"/>
</dbReference>
<sequence>MGALLSHIMVIQISNETRNITLKNPKTYFEWGQCSNSSLPEMSPGSRGICLFSDNSSSLGVKGVLVYEAESFTVAIYFSNPTDDNSSVVLGLELSLGKAHLDRLVETYIRMANNNYTTCSPDIKFNRVVVSKSQGTVQVSHGPIKVTATMSYATKSVLEVLLEEQKESVMEAGIEDLHQDITMIKLYLKTLYPEK</sequence>
<reference evidence="6" key="1">
    <citation type="submission" date="2019-04" db="EMBL/GenBank/DDBJ databases">
        <title>Genome assembly of Zosterops borbonicus 15179.</title>
        <authorList>
            <person name="Leroy T."/>
            <person name="Anselmetti Y."/>
            <person name="Tilak M.-K."/>
            <person name="Nabholz B."/>
        </authorList>
    </citation>
    <scope>NUCLEOTIDE SEQUENCE</scope>
    <source>
        <strain evidence="6">HGM_15179</strain>
        <tissue evidence="6">Muscle</tissue>
    </source>
</reference>
<comment type="subcellular location">
    <subcellularLocation>
        <location evidence="2">Nematocyst</location>
    </subcellularLocation>
    <subcellularLocation>
        <location evidence="1">Target cell membrane</location>
    </subcellularLocation>
</comment>
<dbReference type="Proteomes" id="UP000796761">
    <property type="component" value="Unassembled WGS sequence"/>
</dbReference>
<keyword evidence="3" id="KW-1052">Target cell membrane</keyword>
<evidence type="ECO:0000256" key="4">
    <source>
        <dbReference type="ARBA" id="ARBA00023298"/>
    </source>
</evidence>
<dbReference type="Gene3D" id="2.60.270.20">
    <property type="entry name" value="Cytolysin/lectin"/>
    <property type="match status" value="1"/>
</dbReference>
<protein>
    <submittedName>
        <fullName evidence="6">Uncharacterized protein</fullName>
    </submittedName>
</protein>
<name>A0A8K1D646_9PASS</name>
<evidence type="ECO:0000256" key="1">
    <source>
        <dbReference type="ARBA" id="ARBA00004175"/>
    </source>
</evidence>